<evidence type="ECO:0000256" key="1">
    <source>
        <dbReference type="ARBA" id="ARBA00004477"/>
    </source>
</evidence>
<dbReference type="EMBL" id="CH408157">
    <property type="protein sequence ID" value="EDK38915.2"/>
    <property type="molecule type" value="Genomic_DNA"/>
</dbReference>
<dbReference type="FunCoup" id="A5DIB2">
    <property type="interactions" value="865"/>
</dbReference>
<reference evidence="13 14" key="1">
    <citation type="journal article" date="2009" name="Nature">
        <title>Evolution of pathogenicity and sexual reproduction in eight Candida genomes.</title>
        <authorList>
            <person name="Butler G."/>
            <person name="Rasmussen M.D."/>
            <person name="Lin M.F."/>
            <person name="Santos M.A."/>
            <person name="Sakthikumar S."/>
            <person name="Munro C.A."/>
            <person name="Rheinbay E."/>
            <person name="Grabherr M."/>
            <person name="Forche A."/>
            <person name="Reedy J.L."/>
            <person name="Agrafioti I."/>
            <person name="Arnaud M.B."/>
            <person name="Bates S."/>
            <person name="Brown A.J."/>
            <person name="Brunke S."/>
            <person name="Costanzo M.C."/>
            <person name="Fitzpatrick D.A."/>
            <person name="de Groot P.W."/>
            <person name="Harris D."/>
            <person name="Hoyer L.L."/>
            <person name="Hube B."/>
            <person name="Klis F.M."/>
            <person name="Kodira C."/>
            <person name="Lennard N."/>
            <person name="Logue M.E."/>
            <person name="Martin R."/>
            <person name="Neiman A.M."/>
            <person name="Nikolaou E."/>
            <person name="Quail M.A."/>
            <person name="Quinn J."/>
            <person name="Santos M.C."/>
            <person name="Schmitzberger F.F."/>
            <person name="Sherlock G."/>
            <person name="Shah P."/>
            <person name="Silverstein K.A."/>
            <person name="Skrzypek M.S."/>
            <person name="Soll D."/>
            <person name="Staggs R."/>
            <person name="Stansfield I."/>
            <person name="Stumpf M.P."/>
            <person name="Sudbery P.E."/>
            <person name="Srikantha T."/>
            <person name="Zeng Q."/>
            <person name="Berman J."/>
            <person name="Berriman M."/>
            <person name="Heitman J."/>
            <person name="Gow N.A."/>
            <person name="Lorenz M.C."/>
            <person name="Birren B.W."/>
            <person name="Kellis M."/>
            <person name="Cuomo C.A."/>
        </authorList>
    </citation>
    <scope>NUCLEOTIDE SEQUENCE [LARGE SCALE GENOMIC DNA]</scope>
    <source>
        <strain evidence="14">ATCC 6260 / CBS 566 / DSM 6381 / JCM 1539 / NBRC 10279 / NRRL Y-324</strain>
    </source>
</reference>
<feature type="transmembrane region" description="Helical" evidence="12">
    <location>
        <begin position="27"/>
        <end position="51"/>
    </location>
</feature>
<evidence type="ECO:0000256" key="3">
    <source>
        <dbReference type="ARBA" id="ARBA00006065"/>
    </source>
</evidence>
<dbReference type="PANTHER" id="PTHR22760:SF4">
    <property type="entry name" value="GPI MANNOSYLTRANSFERASE 3"/>
    <property type="match status" value="1"/>
</dbReference>
<keyword evidence="14" id="KW-1185">Reference proteome</keyword>
<dbReference type="OrthoDB" id="416834at2759"/>
<dbReference type="RefSeq" id="XP_001485284.2">
    <property type="nucleotide sequence ID" value="XM_001485234.1"/>
</dbReference>
<dbReference type="STRING" id="294746.A5DIB2"/>
<evidence type="ECO:0000256" key="2">
    <source>
        <dbReference type="ARBA" id="ARBA00004687"/>
    </source>
</evidence>
<keyword evidence="4" id="KW-0337">GPI-anchor biosynthesis</keyword>
<keyword evidence="6" id="KW-0808">Transferase</keyword>
<dbReference type="eggNOG" id="KOG1771">
    <property type="taxonomic scope" value="Eukaryota"/>
</dbReference>
<keyword evidence="10 12" id="KW-0472">Membrane</keyword>
<organism evidence="13 14">
    <name type="scientific">Meyerozyma guilliermondii (strain ATCC 6260 / CBS 566 / DSM 6381 / JCM 1539 / NBRC 10279 / NRRL Y-324)</name>
    <name type="common">Yeast</name>
    <name type="synonym">Candida guilliermondii</name>
    <dbReference type="NCBI Taxonomy" id="294746"/>
    <lineage>
        <taxon>Eukaryota</taxon>
        <taxon>Fungi</taxon>
        <taxon>Dikarya</taxon>
        <taxon>Ascomycota</taxon>
        <taxon>Saccharomycotina</taxon>
        <taxon>Pichiomycetes</taxon>
        <taxon>Debaryomycetaceae</taxon>
        <taxon>Meyerozyma</taxon>
    </lineage>
</organism>
<feature type="transmembrane region" description="Helical" evidence="12">
    <location>
        <begin position="72"/>
        <end position="91"/>
    </location>
</feature>
<comment type="pathway">
    <text evidence="2">Glycolipid biosynthesis; glycosylphosphatidylinositol-anchor biosynthesis.</text>
</comment>
<dbReference type="VEuPathDB" id="FungiDB:PGUG_03013"/>
<comment type="subcellular location">
    <subcellularLocation>
        <location evidence="1 12">Endoplasmic reticulum membrane</location>
        <topology evidence="1 12">Multi-pass membrane protein</topology>
    </subcellularLocation>
</comment>
<dbReference type="Pfam" id="PF03901">
    <property type="entry name" value="Glyco_transf_22"/>
    <property type="match status" value="1"/>
</dbReference>
<dbReference type="GeneID" id="5127376"/>
<dbReference type="Proteomes" id="UP000001997">
    <property type="component" value="Unassembled WGS sequence"/>
</dbReference>
<dbReference type="AlphaFoldDB" id="A5DIB2"/>
<evidence type="ECO:0000256" key="12">
    <source>
        <dbReference type="RuleBase" id="RU363075"/>
    </source>
</evidence>
<dbReference type="KEGG" id="pgu:PGUG_03013"/>
<dbReference type="OMA" id="LHANISI"/>
<accession>A5DIB2</accession>
<dbReference type="GO" id="GO:0005789">
    <property type="term" value="C:endoplasmic reticulum membrane"/>
    <property type="evidence" value="ECO:0007669"/>
    <property type="project" value="UniProtKB-SubCell"/>
</dbReference>
<proteinExistence type="inferred from homology"/>
<protein>
    <recommendedName>
        <fullName evidence="12">Mannosyltransferase</fullName>
        <ecNumber evidence="12">2.4.1.-</ecNumber>
    </recommendedName>
</protein>
<name>A5DIB2_PICGU</name>
<feature type="transmembrane region" description="Helical" evidence="12">
    <location>
        <begin position="171"/>
        <end position="191"/>
    </location>
</feature>
<dbReference type="GO" id="GO:0000026">
    <property type="term" value="F:alpha-1,2-mannosyltransferase activity"/>
    <property type="evidence" value="ECO:0007669"/>
    <property type="project" value="TreeGrafter"/>
</dbReference>
<dbReference type="UniPathway" id="UPA00196"/>
<dbReference type="GO" id="GO:0006506">
    <property type="term" value="P:GPI anchor biosynthetic process"/>
    <property type="evidence" value="ECO:0007669"/>
    <property type="project" value="UniProtKB-UniPathway"/>
</dbReference>
<dbReference type="PANTHER" id="PTHR22760">
    <property type="entry name" value="GLYCOSYLTRANSFERASE"/>
    <property type="match status" value="1"/>
</dbReference>
<evidence type="ECO:0000256" key="6">
    <source>
        <dbReference type="ARBA" id="ARBA00022679"/>
    </source>
</evidence>
<evidence type="ECO:0000256" key="4">
    <source>
        <dbReference type="ARBA" id="ARBA00022502"/>
    </source>
</evidence>
<evidence type="ECO:0000256" key="10">
    <source>
        <dbReference type="ARBA" id="ARBA00023136"/>
    </source>
</evidence>
<evidence type="ECO:0000313" key="14">
    <source>
        <dbReference type="Proteomes" id="UP000001997"/>
    </source>
</evidence>
<dbReference type="HOGENOM" id="CLU_012353_2_0_1"/>
<keyword evidence="7 12" id="KW-0812">Transmembrane</keyword>
<dbReference type="InterPro" id="IPR005599">
    <property type="entry name" value="GPI_mannosylTrfase"/>
</dbReference>
<evidence type="ECO:0000313" key="13">
    <source>
        <dbReference type="EMBL" id="EDK38915.2"/>
    </source>
</evidence>
<feature type="transmembrane region" description="Helical" evidence="12">
    <location>
        <begin position="135"/>
        <end position="159"/>
    </location>
</feature>
<keyword evidence="8 12" id="KW-0256">Endoplasmic reticulum</keyword>
<evidence type="ECO:0000256" key="5">
    <source>
        <dbReference type="ARBA" id="ARBA00022676"/>
    </source>
</evidence>
<dbReference type="InParanoid" id="A5DIB2"/>
<keyword evidence="5 12" id="KW-0328">Glycosyltransferase</keyword>
<feature type="transmembrane region" description="Helical" evidence="12">
    <location>
        <begin position="197"/>
        <end position="214"/>
    </location>
</feature>
<keyword evidence="9 12" id="KW-1133">Transmembrane helix</keyword>
<evidence type="ECO:0000256" key="11">
    <source>
        <dbReference type="ARBA" id="ARBA00024708"/>
    </source>
</evidence>
<evidence type="ECO:0000256" key="8">
    <source>
        <dbReference type="ARBA" id="ARBA00022824"/>
    </source>
</evidence>
<gene>
    <name evidence="13" type="ORF">PGUG_03013</name>
</gene>
<evidence type="ECO:0000256" key="9">
    <source>
        <dbReference type="ARBA" id="ARBA00022989"/>
    </source>
</evidence>
<sequence length="353" mass="40953">MASKCSSQWQLYHIGPWHRRNFRYGNFYISCAFAFASCLVRPTNGIIWFFLGTRFLWERPWSYQLFKLSVTILLELGVVVGVSTLLDYAFYGHWTFPTYNFLEFNVFRNFSIFYGSAPWHFHVGQSLPVLLTTQFPLVVISFAANWYSTLNSLVALNIAAFSLISHKEFRFLYPLQPIFMVMGAPVVLKLWKWKWKPILFSIYLSLSVAIALFFTQRHERGVLEVVQLLSSDPSVSRFAVLAPCHSTPWQSHLHQKRLEDSWFVTCEPPIGLEGSGSTIVANYKDEGDIFYNDPATYIKQLQPGLSHVVAFEPLHELLTSLGYVEQKRFFNSDFHWDPRRWGDIIVYTSPQLV</sequence>
<dbReference type="EC" id="2.4.1.-" evidence="12"/>
<comment type="similarity">
    <text evidence="3">Belongs to the glycosyltransferase 22 family. PIGB subfamily.</text>
</comment>
<comment type="function">
    <text evidence="11">Mannosyltransferase involved in glycosylphosphatidylinositol-anchor biosynthesis. Transfers the third mannose to Man2-GlcN-acyl-PI during GPI precursor assembly.</text>
</comment>
<evidence type="ECO:0000256" key="7">
    <source>
        <dbReference type="ARBA" id="ARBA00022692"/>
    </source>
</evidence>